<feature type="compositionally biased region" description="Low complexity" evidence="1">
    <location>
        <begin position="88"/>
        <end position="103"/>
    </location>
</feature>
<evidence type="ECO:0000313" key="4">
    <source>
        <dbReference type="RefSeq" id="XP_022253134.1"/>
    </source>
</evidence>
<dbReference type="GeneID" id="111088184"/>
<name>A0ABM1TB78_LIMPO</name>
<dbReference type="SUPFAM" id="SSF48065">
    <property type="entry name" value="DBL homology domain (DH-domain)"/>
    <property type="match status" value="1"/>
</dbReference>
<dbReference type="PROSITE" id="PS50010">
    <property type="entry name" value="DH_2"/>
    <property type="match status" value="1"/>
</dbReference>
<feature type="domain" description="DH" evidence="2">
    <location>
        <begin position="185"/>
        <end position="242"/>
    </location>
</feature>
<dbReference type="Proteomes" id="UP000694941">
    <property type="component" value="Unplaced"/>
</dbReference>
<dbReference type="Gene3D" id="1.20.900.10">
    <property type="entry name" value="Dbl homology (DH) domain"/>
    <property type="match status" value="1"/>
</dbReference>
<evidence type="ECO:0000259" key="2">
    <source>
        <dbReference type="PROSITE" id="PS50010"/>
    </source>
</evidence>
<feature type="region of interest" description="Disordered" evidence="1">
    <location>
        <begin position="31"/>
        <end position="109"/>
    </location>
</feature>
<keyword evidence="3" id="KW-1185">Reference proteome</keyword>
<dbReference type="PANTHER" id="PTHR45924:SF2">
    <property type="entry name" value="FI17866P1"/>
    <property type="match status" value="1"/>
</dbReference>
<accession>A0ABM1TB78</accession>
<dbReference type="InterPro" id="IPR000219">
    <property type="entry name" value="DH_dom"/>
</dbReference>
<feature type="non-terminal residue" evidence="4">
    <location>
        <position position="242"/>
    </location>
</feature>
<reference evidence="4" key="1">
    <citation type="submission" date="2025-08" db="UniProtKB">
        <authorList>
            <consortium name="RefSeq"/>
        </authorList>
    </citation>
    <scope>IDENTIFICATION</scope>
    <source>
        <tissue evidence="4">Muscle</tissue>
    </source>
</reference>
<dbReference type="RefSeq" id="XP_022253134.1">
    <property type="nucleotide sequence ID" value="XM_022397426.1"/>
</dbReference>
<proteinExistence type="predicted"/>
<sequence>MTHRYLGSTVDISSSLLKVYDCLVGKSKDEHVGDENEENVSKNVNTDGYQPLSSSVHSPNNLADSRTRSRLLSPKNLSVNDTSTKRPVSTSSVSSSSSSSSSSFPRNGMDVKRSYMASNESLADNGPDEDNVLSCDRLSHHTRISEQKTTGLKGIKHGVVDVGNRVNQKGVVPCRHITYDPSLCPTDRVIMEIVDTERTYVNNLQEIIDGYFQYMLSLEVRKISDQTLEDLSGNIEDIYKFN</sequence>
<feature type="compositionally biased region" description="Polar residues" evidence="1">
    <location>
        <begin position="41"/>
        <end position="64"/>
    </location>
</feature>
<dbReference type="PANTHER" id="PTHR45924">
    <property type="entry name" value="FI17866P1"/>
    <property type="match status" value="1"/>
</dbReference>
<dbReference type="Pfam" id="PF00621">
    <property type="entry name" value="RhoGEF"/>
    <property type="match status" value="1"/>
</dbReference>
<dbReference type="InterPro" id="IPR035899">
    <property type="entry name" value="DBL_dom_sf"/>
</dbReference>
<evidence type="ECO:0000313" key="3">
    <source>
        <dbReference type="Proteomes" id="UP000694941"/>
    </source>
</evidence>
<evidence type="ECO:0000256" key="1">
    <source>
        <dbReference type="SAM" id="MobiDB-lite"/>
    </source>
</evidence>
<protein>
    <submittedName>
        <fullName evidence="4">Pleckstrin homology domain-containing family G member 1-like</fullName>
    </submittedName>
</protein>
<feature type="compositionally biased region" description="Polar residues" evidence="1">
    <location>
        <begin position="75"/>
        <end position="87"/>
    </location>
</feature>
<organism evidence="3 4">
    <name type="scientific">Limulus polyphemus</name>
    <name type="common">Atlantic horseshoe crab</name>
    <dbReference type="NCBI Taxonomy" id="6850"/>
    <lineage>
        <taxon>Eukaryota</taxon>
        <taxon>Metazoa</taxon>
        <taxon>Ecdysozoa</taxon>
        <taxon>Arthropoda</taxon>
        <taxon>Chelicerata</taxon>
        <taxon>Merostomata</taxon>
        <taxon>Xiphosura</taxon>
        <taxon>Limulidae</taxon>
        <taxon>Limulus</taxon>
    </lineage>
</organism>
<gene>
    <name evidence="4" type="primary">LOC111088184</name>
</gene>